<dbReference type="Proteomes" id="UP000030403">
    <property type="component" value="Unassembled WGS sequence"/>
</dbReference>
<dbReference type="AlphaFoldDB" id="A0A0A5FZC9"/>
<evidence type="ECO:0000256" key="2">
    <source>
        <dbReference type="SAM" id="Phobius"/>
    </source>
</evidence>
<keyword evidence="2" id="KW-1133">Transmembrane helix</keyword>
<accession>A0A0A5FZC9</accession>
<keyword evidence="2" id="KW-0472">Membrane</keyword>
<feature type="region of interest" description="Disordered" evidence="1">
    <location>
        <begin position="28"/>
        <end position="61"/>
    </location>
</feature>
<evidence type="ECO:0000256" key="1">
    <source>
        <dbReference type="SAM" id="MobiDB-lite"/>
    </source>
</evidence>
<evidence type="ECO:0000313" key="4">
    <source>
        <dbReference type="Proteomes" id="UP000030403"/>
    </source>
</evidence>
<dbReference type="STRING" id="1385511.GCA_000425225_03905"/>
<organism evidence="3 4">
    <name type="scientific">Pontibacillus marinus BH030004 = DSM 16465</name>
    <dbReference type="NCBI Taxonomy" id="1385511"/>
    <lineage>
        <taxon>Bacteria</taxon>
        <taxon>Bacillati</taxon>
        <taxon>Bacillota</taxon>
        <taxon>Bacilli</taxon>
        <taxon>Bacillales</taxon>
        <taxon>Bacillaceae</taxon>
        <taxon>Pontibacillus</taxon>
    </lineage>
</organism>
<reference evidence="3 4" key="1">
    <citation type="submission" date="2013-08" db="EMBL/GenBank/DDBJ databases">
        <authorList>
            <person name="Huang J."/>
            <person name="Wang G."/>
        </authorList>
    </citation>
    <scope>NUCLEOTIDE SEQUENCE [LARGE SCALE GENOMIC DNA]</scope>
    <source>
        <strain evidence="3 4">BH030004</strain>
    </source>
</reference>
<protein>
    <submittedName>
        <fullName evidence="3">Uncharacterized protein</fullName>
    </submittedName>
</protein>
<keyword evidence="4" id="KW-1185">Reference proteome</keyword>
<proteinExistence type="predicted"/>
<sequence>MSFLVNGLWALVLFVTFTYFVIKDVRKKKKKNGHVQPPFDPEVEKEKNRHVPPIPMDGGST</sequence>
<name>A0A0A5FZC9_9BACI</name>
<dbReference type="RefSeq" id="WP_027447405.1">
    <property type="nucleotide sequence ID" value="NZ_AULJ01000061.1"/>
</dbReference>
<comment type="caution">
    <text evidence="3">The sequence shown here is derived from an EMBL/GenBank/DDBJ whole genome shotgun (WGS) entry which is preliminary data.</text>
</comment>
<keyword evidence="2" id="KW-0812">Transmembrane</keyword>
<evidence type="ECO:0000313" key="3">
    <source>
        <dbReference type="EMBL" id="KGX84198.1"/>
    </source>
</evidence>
<feature type="transmembrane region" description="Helical" evidence="2">
    <location>
        <begin position="6"/>
        <end position="22"/>
    </location>
</feature>
<dbReference type="EMBL" id="AVPF01000064">
    <property type="protein sequence ID" value="KGX84198.1"/>
    <property type="molecule type" value="Genomic_DNA"/>
</dbReference>
<gene>
    <name evidence="3" type="ORF">N783_18820</name>
</gene>